<name>A0A9X7R422_PSEDE</name>
<dbReference type="RefSeq" id="WP_151187232.1">
    <property type="nucleotide sequence ID" value="NZ_CP043626.1"/>
</dbReference>
<evidence type="ECO:0000313" key="3">
    <source>
        <dbReference type="Proteomes" id="UP000326659"/>
    </source>
</evidence>
<dbReference type="GO" id="GO:0032259">
    <property type="term" value="P:methylation"/>
    <property type="evidence" value="ECO:0007669"/>
    <property type="project" value="UniProtKB-KW"/>
</dbReference>
<sequence>MQSFSWEGEDVLARKILIDVFGMTRGRYLDIGAHHPYNLSNTALLYSEGWRGINIDAMPGSMEEFRLHRPDDVNIESPVAAAPGVLRFTVFNDPGLNGFVDDRQVEAHKLRGIEVLDQFELQCKTVESLLDEHRISSIDLMSIDVEGLDGEILATFPFHRVRPKLIITEVLACHSASDVKRTPSHKVLRRKGYMLFSRLHMSCIYIDRTAYCLRIASRERPVYAASWLSWMWVRLKIKMGFIASY</sequence>
<dbReference type="PANTHER" id="PTHR34009:SF2">
    <property type="entry name" value="PROTEIN STAR"/>
    <property type="match status" value="1"/>
</dbReference>
<dbReference type="InterPro" id="IPR029063">
    <property type="entry name" value="SAM-dependent_MTases_sf"/>
</dbReference>
<dbReference type="InterPro" id="IPR006342">
    <property type="entry name" value="FkbM_mtfrase"/>
</dbReference>
<dbReference type="Proteomes" id="UP000326659">
    <property type="component" value="Chromosome"/>
</dbReference>
<proteinExistence type="predicted"/>
<accession>A0A9X7R422</accession>
<keyword evidence="2" id="KW-0808">Transferase</keyword>
<keyword evidence="3" id="KW-1185">Reference proteome</keyword>
<dbReference type="OrthoDB" id="9810122at2"/>
<dbReference type="GO" id="GO:0005886">
    <property type="term" value="C:plasma membrane"/>
    <property type="evidence" value="ECO:0007669"/>
    <property type="project" value="TreeGrafter"/>
</dbReference>
<dbReference type="AlphaFoldDB" id="A0A9X7R422"/>
<dbReference type="SUPFAM" id="SSF53335">
    <property type="entry name" value="S-adenosyl-L-methionine-dependent methyltransferases"/>
    <property type="match status" value="1"/>
</dbReference>
<dbReference type="GO" id="GO:0005737">
    <property type="term" value="C:cytoplasm"/>
    <property type="evidence" value="ECO:0007669"/>
    <property type="project" value="GOC"/>
</dbReference>
<dbReference type="GO" id="GO:0016197">
    <property type="term" value="P:endosomal transport"/>
    <property type="evidence" value="ECO:0007669"/>
    <property type="project" value="TreeGrafter"/>
</dbReference>
<dbReference type="PANTHER" id="PTHR34009">
    <property type="entry name" value="PROTEIN STAR"/>
    <property type="match status" value="1"/>
</dbReference>
<organism evidence="2 3">
    <name type="scientific">Pseudomonas denitrificans</name>
    <dbReference type="NCBI Taxonomy" id="43306"/>
    <lineage>
        <taxon>Bacteria</taxon>
        <taxon>Pseudomonadati</taxon>
        <taxon>Pseudomonadota</taxon>
        <taxon>Gammaproteobacteria</taxon>
        <taxon>Pseudomonadales</taxon>
        <taxon>Pseudomonadaceae</taxon>
        <taxon>Halopseudomonas</taxon>
    </lineage>
</organism>
<dbReference type="InterPro" id="IPR053202">
    <property type="entry name" value="EGF_Rcpt_Signaling_Reg"/>
</dbReference>
<dbReference type="Pfam" id="PF05050">
    <property type="entry name" value="Methyltransf_21"/>
    <property type="match status" value="1"/>
</dbReference>
<keyword evidence="2" id="KW-0489">Methyltransferase</keyword>
<evidence type="ECO:0000259" key="1">
    <source>
        <dbReference type="Pfam" id="PF05050"/>
    </source>
</evidence>
<dbReference type="EMBL" id="CP043626">
    <property type="protein sequence ID" value="QEY71873.1"/>
    <property type="molecule type" value="Genomic_DNA"/>
</dbReference>
<gene>
    <name evidence="2" type="ORF">F1C79_09690</name>
</gene>
<dbReference type="GO" id="GO:0008168">
    <property type="term" value="F:methyltransferase activity"/>
    <property type="evidence" value="ECO:0007669"/>
    <property type="project" value="UniProtKB-KW"/>
</dbReference>
<reference evidence="2 3" key="1">
    <citation type="submission" date="2019-09" db="EMBL/GenBank/DDBJ databases">
        <title>Prosopis cineraria nodule microbiome.</title>
        <authorList>
            <person name="Chaluvadi S.R."/>
            <person name="Ali R."/>
            <person name="Wang X."/>
        </authorList>
    </citation>
    <scope>NUCLEOTIDE SEQUENCE [LARGE SCALE GENOMIC DNA]</scope>
    <source>
        <strain evidence="2 3">BG1</strain>
    </source>
</reference>
<feature type="domain" description="Methyltransferase FkbM" evidence="1">
    <location>
        <begin position="30"/>
        <end position="174"/>
    </location>
</feature>
<protein>
    <submittedName>
        <fullName evidence="2">FkbM family methyltransferase</fullName>
    </submittedName>
</protein>
<evidence type="ECO:0000313" key="2">
    <source>
        <dbReference type="EMBL" id="QEY71873.1"/>
    </source>
</evidence>
<dbReference type="Gene3D" id="3.40.50.150">
    <property type="entry name" value="Vaccinia Virus protein VP39"/>
    <property type="match status" value="1"/>
</dbReference>
<dbReference type="KEGG" id="pden:F1C79_09690"/>
<dbReference type="GO" id="GO:0006888">
    <property type="term" value="P:endoplasmic reticulum to Golgi vesicle-mediated transport"/>
    <property type="evidence" value="ECO:0007669"/>
    <property type="project" value="TreeGrafter"/>
</dbReference>